<accession>A0A8H7QP88</accession>
<reference evidence="1" key="1">
    <citation type="submission" date="2020-12" db="EMBL/GenBank/DDBJ databases">
        <title>Metabolic potential, ecology and presence of endohyphal bacteria is reflected in genomic diversity of Mucoromycotina.</title>
        <authorList>
            <person name="Muszewska A."/>
            <person name="Okrasinska A."/>
            <person name="Steczkiewicz K."/>
            <person name="Drgas O."/>
            <person name="Orlowska M."/>
            <person name="Perlinska-Lenart U."/>
            <person name="Aleksandrzak-Piekarczyk T."/>
            <person name="Szatraj K."/>
            <person name="Zielenkiewicz U."/>
            <person name="Pilsyk S."/>
            <person name="Malc E."/>
            <person name="Mieczkowski P."/>
            <person name="Kruszewska J.S."/>
            <person name="Biernat P."/>
            <person name="Pawlowska J."/>
        </authorList>
    </citation>
    <scope>NUCLEOTIDE SEQUENCE</scope>
    <source>
        <strain evidence="1">WA0000017839</strain>
    </source>
</reference>
<proteinExistence type="predicted"/>
<gene>
    <name evidence="1" type="ORF">INT47_012500</name>
</gene>
<dbReference type="Proteomes" id="UP000603453">
    <property type="component" value="Unassembled WGS sequence"/>
</dbReference>
<dbReference type="OrthoDB" id="2238225at2759"/>
<evidence type="ECO:0000313" key="1">
    <source>
        <dbReference type="EMBL" id="KAG2196278.1"/>
    </source>
</evidence>
<comment type="caution">
    <text evidence="1">The sequence shown here is derived from an EMBL/GenBank/DDBJ whole genome shotgun (WGS) entry which is preliminary data.</text>
</comment>
<organism evidence="1 2">
    <name type="scientific">Mucor saturninus</name>
    <dbReference type="NCBI Taxonomy" id="64648"/>
    <lineage>
        <taxon>Eukaryota</taxon>
        <taxon>Fungi</taxon>
        <taxon>Fungi incertae sedis</taxon>
        <taxon>Mucoromycota</taxon>
        <taxon>Mucoromycotina</taxon>
        <taxon>Mucoromycetes</taxon>
        <taxon>Mucorales</taxon>
        <taxon>Mucorineae</taxon>
        <taxon>Mucoraceae</taxon>
        <taxon>Mucor</taxon>
    </lineage>
</organism>
<protein>
    <submittedName>
        <fullName evidence="1">Uncharacterized protein</fullName>
    </submittedName>
</protein>
<evidence type="ECO:0000313" key="2">
    <source>
        <dbReference type="Proteomes" id="UP000603453"/>
    </source>
</evidence>
<keyword evidence="2" id="KW-1185">Reference proteome</keyword>
<dbReference type="AlphaFoldDB" id="A0A8H7QP88"/>
<dbReference type="EMBL" id="JAEPRD010000150">
    <property type="protein sequence ID" value="KAG2196278.1"/>
    <property type="molecule type" value="Genomic_DNA"/>
</dbReference>
<name>A0A8H7QP88_9FUNG</name>
<sequence>MNLSDTDINTIIDPTAMLTTFTAPISPVTYVAGLACLAAEFDHIPFQMNNSIYLFDSVELTRLVCTHINTWQAKIQLASTNKAMFLIVSSEKSFIVHNLRHEEVNQNMNLPSKTATCIRLTNNRLFTDSYMFRLLQINKHINKIRVNIGTDATIATELSKTIKHITRKGIKLVVERAADSDAIIAVYEKWWTNYYDNHVIYCNNTQQSIQPKRKIDDDMVLLSVPKDKKQRQKFLLEKSIGLLEDQNMVEEPTTKITQIFSKVINTNSVYTLSSIDISQCFQTLRSNTELPLFAKKFMNCVIKFQQQLLYVTGFDLFCHFQRDNDDCATYMDLSNSKKAVAKIQRKTYLSTHFQEISIYFGIYELLLTSGYIATNDCIIPFLGSAITIQLNEQCTEEIYIDTCGPIVVNTERLLRQYMKLHSYKPWGFYSLDAFTKGFTPVIPISYHGHVSQKNKDITVHHFASRLLSIVSSDKIITKEMMVDLWLFLVQIPLFTKVSRTNNLQSINFKELNVLLKQSSKYVYFGYLVGISGYIEERAEQKSQFIFNMYSQTATKDIALKIGKGGLYGDIKKTNDALMKEMKKALM</sequence>